<protein>
    <submittedName>
        <fullName evidence="1">Uncharacterized protein</fullName>
    </submittedName>
</protein>
<reference evidence="1" key="1">
    <citation type="submission" date="2014-09" db="EMBL/GenBank/DDBJ databases">
        <authorList>
            <person name="Magalhaes I.L.F."/>
            <person name="Oliveira U."/>
            <person name="Santos F.R."/>
            <person name="Vidigal T.H.D.A."/>
            <person name="Brescovit A.D."/>
            <person name="Santos A.J."/>
        </authorList>
    </citation>
    <scope>NUCLEOTIDE SEQUENCE</scope>
    <source>
        <tissue evidence="1">Shoot tissue taken approximately 20 cm above the soil surface</tissue>
    </source>
</reference>
<organism evidence="1">
    <name type="scientific">Arundo donax</name>
    <name type="common">Giant reed</name>
    <name type="synonym">Donax arundinaceus</name>
    <dbReference type="NCBI Taxonomy" id="35708"/>
    <lineage>
        <taxon>Eukaryota</taxon>
        <taxon>Viridiplantae</taxon>
        <taxon>Streptophyta</taxon>
        <taxon>Embryophyta</taxon>
        <taxon>Tracheophyta</taxon>
        <taxon>Spermatophyta</taxon>
        <taxon>Magnoliopsida</taxon>
        <taxon>Liliopsida</taxon>
        <taxon>Poales</taxon>
        <taxon>Poaceae</taxon>
        <taxon>PACMAD clade</taxon>
        <taxon>Arundinoideae</taxon>
        <taxon>Arundineae</taxon>
        <taxon>Arundo</taxon>
    </lineage>
</organism>
<reference evidence="1" key="2">
    <citation type="journal article" date="2015" name="Data Brief">
        <title>Shoot transcriptome of the giant reed, Arundo donax.</title>
        <authorList>
            <person name="Barrero R.A."/>
            <person name="Guerrero F.D."/>
            <person name="Moolhuijzen P."/>
            <person name="Goolsby J.A."/>
            <person name="Tidwell J."/>
            <person name="Bellgard S.E."/>
            <person name="Bellgard M.I."/>
        </authorList>
    </citation>
    <scope>NUCLEOTIDE SEQUENCE</scope>
    <source>
        <tissue evidence="1">Shoot tissue taken approximately 20 cm above the soil surface</tissue>
    </source>
</reference>
<dbReference type="AlphaFoldDB" id="A0A0A8ZQT1"/>
<proteinExistence type="predicted"/>
<sequence length="71" mass="6834">MARARSAALLTLLLVCAAAVVGPAAAAGAGRGKGRSGRAEAPPCRDLATRGECVASGGSNAAAASVRDRSI</sequence>
<name>A0A0A8ZQT1_ARUDO</name>
<evidence type="ECO:0000313" key="1">
    <source>
        <dbReference type="EMBL" id="JAD41126.1"/>
    </source>
</evidence>
<dbReference type="EMBL" id="GBRH01256769">
    <property type="protein sequence ID" value="JAD41126.1"/>
    <property type="molecule type" value="Transcribed_RNA"/>
</dbReference>
<accession>A0A0A8ZQT1</accession>